<organism evidence="7 8">
    <name type="scientific">Corynebacterium deserti GIMN1.010</name>
    <dbReference type="NCBI Taxonomy" id="931089"/>
    <lineage>
        <taxon>Bacteria</taxon>
        <taxon>Bacillati</taxon>
        <taxon>Actinomycetota</taxon>
        <taxon>Actinomycetes</taxon>
        <taxon>Mycobacteriales</taxon>
        <taxon>Corynebacteriaceae</taxon>
        <taxon>Corynebacterium</taxon>
    </lineage>
</organism>
<gene>
    <name evidence="7" type="ORF">CDES_10280</name>
</gene>
<evidence type="ECO:0000256" key="4">
    <source>
        <dbReference type="ARBA" id="ARBA00022597"/>
    </source>
</evidence>
<evidence type="ECO:0000313" key="7">
    <source>
        <dbReference type="EMBL" id="ALC06434.1"/>
    </source>
</evidence>
<evidence type="ECO:0000256" key="5">
    <source>
        <dbReference type="ARBA" id="ARBA00022679"/>
    </source>
</evidence>
<dbReference type="PANTHER" id="PTHR30181">
    <property type="entry name" value="MANNITOL PERMEASE IIC COMPONENT"/>
    <property type="match status" value="1"/>
</dbReference>
<dbReference type="STRING" id="931089.CDES_10280"/>
<evidence type="ECO:0000256" key="6">
    <source>
        <dbReference type="ARBA" id="ARBA00022683"/>
    </source>
</evidence>
<name>A0A0M4CJC9_9CORY</name>
<keyword evidence="6" id="KW-0598">Phosphotransferase system</keyword>
<reference evidence="7 8" key="1">
    <citation type="submission" date="2014-08" db="EMBL/GenBank/DDBJ databases">
        <title>Complete genome sequence of Corynebacterium deserti GIMN1.010 (=DSM 45689), isolated from desert sand in western China.</title>
        <authorList>
            <person name="Ruckert C."/>
            <person name="Albersmeier A."/>
            <person name="Kalinowski J."/>
        </authorList>
    </citation>
    <scope>NUCLEOTIDE SEQUENCE [LARGE SCALE GENOMIC DNA]</scope>
    <source>
        <strain evidence="7 8">GIMN1.010</strain>
    </source>
</reference>
<evidence type="ECO:0000256" key="3">
    <source>
        <dbReference type="ARBA" id="ARBA00022553"/>
    </source>
</evidence>
<sequence>MVTYLLPIPIAYSSGCLIYDVRSGSPMFLGAMICGPLFTWLMKKIDSLWAGQAKPGFEMLVDNFSAGIFAAIGTVESMFLLAPVNCGAWPHPKQPGVRCGSSACFRCGC</sequence>
<dbReference type="GO" id="GO:0005886">
    <property type="term" value="C:plasma membrane"/>
    <property type="evidence" value="ECO:0007669"/>
    <property type="project" value="TreeGrafter"/>
</dbReference>
<evidence type="ECO:0000256" key="1">
    <source>
        <dbReference type="ARBA" id="ARBA00002434"/>
    </source>
</evidence>
<dbReference type="KEGG" id="cdx:CDES_10280"/>
<dbReference type="GO" id="GO:0009401">
    <property type="term" value="P:phosphoenolpyruvate-dependent sugar phosphotransferase system"/>
    <property type="evidence" value="ECO:0007669"/>
    <property type="project" value="UniProtKB-KW"/>
</dbReference>
<dbReference type="GO" id="GO:0090563">
    <property type="term" value="F:protein-phosphocysteine-sugar phosphotransferase activity"/>
    <property type="evidence" value="ECO:0007669"/>
    <property type="project" value="TreeGrafter"/>
</dbReference>
<comment type="function">
    <text evidence="1">The phosphoenolpyruvate-dependent sugar phosphotransferase system (sugar PTS), a major carbohydrate active transport system, catalyzes the phosphorylation of incoming sugar substrates concomitantly with their translocation across the cell membrane. The enzyme II CmtAB PTS system is involved in D-mannitol transport.</text>
</comment>
<evidence type="ECO:0000256" key="2">
    <source>
        <dbReference type="ARBA" id="ARBA00022448"/>
    </source>
</evidence>
<keyword evidence="2" id="KW-0813">Transport</keyword>
<evidence type="ECO:0000313" key="8">
    <source>
        <dbReference type="Proteomes" id="UP000068067"/>
    </source>
</evidence>
<dbReference type="EMBL" id="CP009220">
    <property type="protein sequence ID" value="ALC06434.1"/>
    <property type="molecule type" value="Genomic_DNA"/>
</dbReference>
<proteinExistence type="predicted"/>
<dbReference type="PANTHER" id="PTHR30181:SF2">
    <property type="entry name" value="PTS SYSTEM MANNITOL-SPECIFIC EIICBA COMPONENT"/>
    <property type="match status" value="1"/>
</dbReference>
<dbReference type="PATRIC" id="fig|931089.4.peg.2079"/>
<protein>
    <submittedName>
        <fullName evidence="7">Uncharacterized protein</fullName>
    </submittedName>
</protein>
<dbReference type="RefSeq" id="WP_197276225.1">
    <property type="nucleotide sequence ID" value="NZ_CP009220.1"/>
</dbReference>
<keyword evidence="5" id="KW-0808">Transferase</keyword>
<dbReference type="AlphaFoldDB" id="A0A0M4CJC9"/>
<keyword evidence="4" id="KW-0762">Sugar transport</keyword>
<keyword evidence="3" id="KW-0597">Phosphoprotein</keyword>
<dbReference type="Proteomes" id="UP000068067">
    <property type="component" value="Chromosome"/>
</dbReference>
<dbReference type="InterPro" id="IPR050893">
    <property type="entry name" value="Sugar_PTS"/>
</dbReference>
<accession>A0A0M4CJC9</accession>
<keyword evidence="8" id="KW-1185">Reference proteome</keyword>